<dbReference type="OMA" id="TDETRCW"/>
<name>A0A4Y7IZQ5_PAPSO</name>
<proteinExistence type="predicted"/>
<dbReference type="PANTHER" id="PTHR31050:SF4">
    <property type="entry name" value="DUF1262 FAMILY PROTEIN (DUF1262)"/>
    <property type="match status" value="1"/>
</dbReference>
<dbReference type="AlphaFoldDB" id="A0A4Y7IZQ5"/>
<dbReference type="OrthoDB" id="1898393at2759"/>
<keyword evidence="2" id="KW-1185">Reference proteome</keyword>
<sequence>MYATRPLSLYRENSNELSWLPPAEAHGSSGYLFITDNEEESVVKDVKGGFLFPHNKFVNVVYRKGVGYYRNIEWEKVWFIPVPDQPLSSNKYYVIRAYGKHKGQAITCSRQEDMGTCFCSKYIKDVKPKDLNHRNIYQIVEIEQKHGGFVAKSVVPDGILPGFLRDSQGWNVYKSDSKLCQLTQALGLNFSLRSVLPELNFPLRGSQISSPPVTIGKWYCPAVFMRDGDLRHQLETFLFYEMTLEQFWEAIYKCKNDYYSHSNAVTVSTNVKKETVKLFGMKATMDNMDHDGTDGIHWIRNEENNVLGLSIAIVDKMKLIQEKGGFIGGDGERDARVEHVEEFKQGNHAGWERFGCFVLVERFVLKTMSGAVVFTCDYKHVHQLQCKWA</sequence>
<evidence type="ECO:0000313" key="2">
    <source>
        <dbReference type="Proteomes" id="UP000316621"/>
    </source>
</evidence>
<accession>A0A4Y7IZQ5</accession>
<dbReference type="PANTHER" id="PTHR31050">
    <property type="entry name" value="OS08G0413200 PROTEIN"/>
    <property type="match status" value="1"/>
</dbReference>
<dbReference type="Proteomes" id="UP000316621">
    <property type="component" value="Chromosome 3"/>
</dbReference>
<evidence type="ECO:0000313" key="1">
    <source>
        <dbReference type="EMBL" id="RZC53242.1"/>
    </source>
</evidence>
<reference evidence="1 2" key="1">
    <citation type="journal article" date="2018" name="Science">
        <title>The opium poppy genome and morphinan production.</title>
        <authorList>
            <person name="Guo L."/>
            <person name="Winzer T."/>
            <person name="Yang X."/>
            <person name="Li Y."/>
            <person name="Ning Z."/>
            <person name="He Z."/>
            <person name="Teodor R."/>
            <person name="Lu Y."/>
            <person name="Bowser T.A."/>
            <person name="Graham I.A."/>
            <person name="Ye K."/>
        </authorList>
    </citation>
    <scope>NUCLEOTIDE SEQUENCE [LARGE SCALE GENOMIC DNA]</scope>
    <source>
        <strain evidence="2">cv. HN1</strain>
        <tissue evidence="1">Leaves</tissue>
    </source>
</reference>
<organism evidence="1 2">
    <name type="scientific">Papaver somniferum</name>
    <name type="common">Opium poppy</name>
    <dbReference type="NCBI Taxonomy" id="3469"/>
    <lineage>
        <taxon>Eukaryota</taxon>
        <taxon>Viridiplantae</taxon>
        <taxon>Streptophyta</taxon>
        <taxon>Embryophyta</taxon>
        <taxon>Tracheophyta</taxon>
        <taxon>Spermatophyta</taxon>
        <taxon>Magnoliopsida</taxon>
        <taxon>Ranunculales</taxon>
        <taxon>Papaveraceae</taxon>
        <taxon>Papaveroideae</taxon>
        <taxon>Papaver</taxon>
    </lineage>
</organism>
<dbReference type="Gramene" id="RZC53242">
    <property type="protein sequence ID" value="RZC53242"/>
    <property type="gene ID" value="C5167_012103"/>
</dbReference>
<dbReference type="InterPro" id="IPR010683">
    <property type="entry name" value="DUF1262"/>
</dbReference>
<dbReference type="EMBL" id="CM010717">
    <property type="protein sequence ID" value="RZC53242.1"/>
    <property type="molecule type" value="Genomic_DNA"/>
</dbReference>
<dbReference type="Pfam" id="PF06880">
    <property type="entry name" value="DUF1262"/>
    <property type="match status" value="1"/>
</dbReference>
<gene>
    <name evidence="1" type="ORF">C5167_012103</name>
</gene>
<protein>
    <submittedName>
        <fullName evidence="1">Uncharacterized protein</fullName>
    </submittedName>
</protein>